<evidence type="ECO:0000256" key="3">
    <source>
        <dbReference type="ARBA" id="ARBA00022692"/>
    </source>
</evidence>
<feature type="region of interest" description="Disordered" evidence="6">
    <location>
        <begin position="1"/>
        <end position="33"/>
    </location>
</feature>
<dbReference type="Proteomes" id="UP000766486">
    <property type="component" value="Unassembled WGS sequence"/>
</dbReference>
<accession>A0ABY6UW36</accession>
<dbReference type="InterPro" id="IPR011701">
    <property type="entry name" value="MFS"/>
</dbReference>
<keyword evidence="4 7" id="KW-1133">Transmembrane helix</keyword>
<feature type="region of interest" description="Disordered" evidence="6">
    <location>
        <begin position="488"/>
        <end position="520"/>
    </location>
</feature>
<evidence type="ECO:0000313" key="9">
    <source>
        <dbReference type="Proteomes" id="UP000766486"/>
    </source>
</evidence>
<evidence type="ECO:0000313" key="8">
    <source>
        <dbReference type="EMBL" id="VUC34356.1"/>
    </source>
</evidence>
<gene>
    <name evidence="8" type="ORF">CLO192961_LOCUS380538</name>
</gene>
<dbReference type="PANTHER" id="PTHR43791:SF39">
    <property type="entry name" value="TRANSPORTER LIZ1_SEO1, PUTATIVE (AFU_ORTHOLOGUE AFUA_3G00980)-RELATED"/>
    <property type="match status" value="1"/>
</dbReference>
<keyword evidence="3 7" id="KW-0812">Transmembrane</keyword>
<name>A0ABY6UW36_BIOOC</name>
<feature type="transmembrane region" description="Helical" evidence="7">
    <location>
        <begin position="460"/>
        <end position="480"/>
    </location>
</feature>
<comment type="caution">
    <text evidence="8">The sequence shown here is derived from an EMBL/GenBank/DDBJ whole genome shotgun (WGS) entry which is preliminary data.</text>
</comment>
<keyword evidence="5 7" id="KW-0472">Membrane</keyword>
<dbReference type="Pfam" id="PF07690">
    <property type="entry name" value="MFS_1"/>
    <property type="match status" value="1"/>
</dbReference>
<organism evidence="8 9">
    <name type="scientific">Bionectria ochroleuca</name>
    <name type="common">Gliocladium roseum</name>
    <dbReference type="NCBI Taxonomy" id="29856"/>
    <lineage>
        <taxon>Eukaryota</taxon>
        <taxon>Fungi</taxon>
        <taxon>Dikarya</taxon>
        <taxon>Ascomycota</taxon>
        <taxon>Pezizomycotina</taxon>
        <taxon>Sordariomycetes</taxon>
        <taxon>Hypocreomycetidae</taxon>
        <taxon>Hypocreales</taxon>
        <taxon>Bionectriaceae</taxon>
        <taxon>Clonostachys</taxon>
    </lineage>
</organism>
<feature type="transmembrane region" description="Helical" evidence="7">
    <location>
        <begin position="152"/>
        <end position="174"/>
    </location>
</feature>
<feature type="transmembrane region" description="Helical" evidence="7">
    <location>
        <begin position="395"/>
        <end position="414"/>
    </location>
</feature>
<evidence type="ECO:0008006" key="10">
    <source>
        <dbReference type="Google" id="ProtNLM"/>
    </source>
</evidence>
<reference evidence="8 9" key="1">
    <citation type="submission" date="2019-06" db="EMBL/GenBank/DDBJ databases">
        <authorList>
            <person name="Broberg M."/>
        </authorList>
    </citation>
    <scope>NUCLEOTIDE SEQUENCE [LARGE SCALE GENOMIC DNA]</scope>
</reference>
<dbReference type="EMBL" id="CABFNS010000882">
    <property type="protein sequence ID" value="VUC34356.1"/>
    <property type="molecule type" value="Genomic_DNA"/>
</dbReference>
<proteinExistence type="predicted"/>
<dbReference type="InterPro" id="IPR036259">
    <property type="entry name" value="MFS_trans_sf"/>
</dbReference>
<evidence type="ECO:0000256" key="4">
    <source>
        <dbReference type="ARBA" id="ARBA00022989"/>
    </source>
</evidence>
<feature type="transmembrane region" description="Helical" evidence="7">
    <location>
        <begin position="426"/>
        <end position="448"/>
    </location>
</feature>
<feature type="compositionally biased region" description="Acidic residues" evidence="6">
    <location>
        <begin position="491"/>
        <end position="503"/>
    </location>
</feature>
<feature type="transmembrane region" description="Helical" evidence="7">
    <location>
        <begin position="286"/>
        <end position="305"/>
    </location>
</feature>
<dbReference type="PANTHER" id="PTHR43791">
    <property type="entry name" value="PERMEASE-RELATED"/>
    <property type="match status" value="1"/>
</dbReference>
<dbReference type="Gene3D" id="1.20.1250.20">
    <property type="entry name" value="MFS general substrate transporter like domains"/>
    <property type="match status" value="1"/>
</dbReference>
<feature type="transmembrane region" description="Helical" evidence="7">
    <location>
        <begin position="365"/>
        <end position="383"/>
    </location>
</feature>
<keyword evidence="2" id="KW-0813">Transport</keyword>
<evidence type="ECO:0000256" key="7">
    <source>
        <dbReference type="SAM" id="Phobius"/>
    </source>
</evidence>
<evidence type="ECO:0000256" key="5">
    <source>
        <dbReference type="ARBA" id="ARBA00023136"/>
    </source>
</evidence>
<feature type="transmembrane region" description="Helical" evidence="7">
    <location>
        <begin position="126"/>
        <end position="146"/>
    </location>
</feature>
<evidence type="ECO:0000256" key="1">
    <source>
        <dbReference type="ARBA" id="ARBA00004141"/>
    </source>
</evidence>
<feature type="transmembrane region" description="Helical" evidence="7">
    <location>
        <begin position="335"/>
        <end position="353"/>
    </location>
</feature>
<feature type="transmembrane region" description="Helical" evidence="7">
    <location>
        <begin position="220"/>
        <end position="242"/>
    </location>
</feature>
<keyword evidence="9" id="KW-1185">Reference proteome</keyword>
<dbReference type="SUPFAM" id="SSF103473">
    <property type="entry name" value="MFS general substrate transporter"/>
    <property type="match status" value="1"/>
</dbReference>
<evidence type="ECO:0000256" key="6">
    <source>
        <dbReference type="SAM" id="MobiDB-lite"/>
    </source>
</evidence>
<protein>
    <recommendedName>
        <fullName evidence="10">Major facilitator superfamily (MFS) profile domain-containing protein</fullName>
    </recommendedName>
</protein>
<evidence type="ECO:0000256" key="2">
    <source>
        <dbReference type="ARBA" id="ARBA00022448"/>
    </source>
</evidence>
<comment type="subcellular location">
    <subcellularLocation>
        <location evidence="1">Membrane</location>
        <topology evidence="1">Multi-pass membrane protein</topology>
    </subcellularLocation>
</comment>
<feature type="transmembrane region" description="Helical" evidence="7">
    <location>
        <begin position="186"/>
        <end position="208"/>
    </location>
</feature>
<sequence>MAASEPIISTQPGEGSQGPATPPQNEPNSKQKSTWRGYIWDSWDRTPEERKLVLKMDLTLMTFGCLGTFIKYLDKSNLQSAFVSGMKEDLSLYGNELNYANTAYSIANIIALWPSNLILTRVNPRWFIPFLELGWTVITFLQAVMTKPSHMYTLRAILAIFETGHYSAVVYLCGAWYQKRELARRLAIINITTAIGPMFSSYLQAAAYTGLNGVHGKAGWQWLFIIDGVISLGIIIPQFLFYPDVPARQKPDLVFTEQEIELARNRNPKEGRIKQGAFTLAQVKRWFLTLDIWLLWIISFANAVVDQPMNSMAFWFKEWNKIKPGSYTVPQINNYTTPIQGVTIVVTLLMAWSSDTWLRGRRWPMLVLGSTVAAIVDLTLASTSVFPQKRAGRWFLYYLTGFCQASNSMFWAWTQDTLSGDPATRAFASAGLNIWASLSHAVIPLAIFQTVDQPAVVAGNYGSAGFAILHSLTSLGLAYWQHTRSSNLVSEGDETEETEGNEEASERTANKAVAVTQREV</sequence>